<dbReference type="RefSeq" id="WP_188974203.1">
    <property type="nucleotide sequence ID" value="NZ_BMOL01000029.1"/>
</dbReference>
<dbReference type="PROSITE" id="PS50035">
    <property type="entry name" value="PLD"/>
    <property type="match status" value="1"/>
</dbReference>
<feature type="domain" description="PLD phosphodiesterase" evidence="8">
    <location>
        <begin position="412"/>
        <end position="439"/>
    </location>
</feature>
<dbReference type="InterPro" id="IPR001736">
    <property type="entry name" value="PLipase_D/transphosphatidylase"/>
</dbReference>
<evidence type="ECO:0000259" key="8">
    <source>
        <dbReference type="PROSITE" id="PS50035"/>
    </source>
</evidence>
<dbReference type="Proteomes" id="UP000639973">
    <property type="component" value="Unassembled WGS sequence"/>
</dbReference>
<name>A0ABQ2GFZ0_9DEIO</name>
<gene>
    <name evidence="9" type="ORF">GCM10010840_34740</name>
</gene>
<keyword evidence="4" id="KW-0378">Hydrolase</keyword>
<dbReference type="SUPFAM" id="SSF56024">
    <property type="entry name" value="Phospholipase D/nuclease"/>
    <property type="match status" value="2"/>
</dbReference>
<dbReference type="EMBL" id="BMOL01000029">
    <property type="protein sequence ID" value="GGL93788.1"/>
    <property type="molecule type" value="Genomic_DNA"/>
</dbReference>
<accession>A0ABQ2GFZ0</accession>
<evidence type="ECO:0000256" key="1">
    <source>
        <dbReference type="ARBA" id="ARBA00000798"/>
    </source>
</evidence>
<dbReference type="Gene3D" id="3.30.870.10">
    <property type="entry name" value="Endonuclease Chain A"/>
    <property type="match status" value="2"/>
</dbReference>
<evidence type="ECO:0000256" key="4">
    <source>
        <dbReference type="ARBA" id="ARBA00022801"/>
    </source>
</evidence>
<dbReference type="InterPro" id="IPR025202">
    <property type="entry name" value="PLD-like_dom"/>
</dbReference>
<keyword evidence="10" id="KW-1185">Reference proteome</keyword>
<comment type="catalytic activity">
    <reaction evidence="1">
        <text>a 1,2-diacyl-sn-glycero-3-phosphocholine + H2O = a 1,2-diacyl-sn-glycero-3-phosphate + choline + H(+)</text>
        <dbReference type="Rhea" id="RHEA:14445"/>
        <dbReference type="ChEBI" id="CHEBI:15354"/>
        <dbReference type="ChEBI" id="CHEBI:15377"/>
        <dbReference type="ChEBI" id="CHEBI:15378"/>
        <dbReference type="ChEBI" id="CHEBI:57643"/>
        <dbReference type="ChEBI" id="CHEBI:58608"/>
        <dbReference type="EC" id="3.1.4.4"/>
    </reaction>
</comment>
<keyword evidence="6" id="KW-0443">Lipid metabolism</keyword>
<evidence type="ECO:0000256" key="7">
    <source>
        <dbReference type="SAM" id="MobiDB-lite"/>
    </source>
</evidence>
<dbReference type="EC" id="3.1.4.4" evidence="3"/>
<reference evidence="10" key="1">
    <citation type="journal article" date="2019" name="Int. J. Syst. Evol. Microbiol.">
        <title>The Global Catalogue of Microorganisms (GCM) 10K type strain sequencing project: providing services to taxonomists for standard genome sequencing and annotation.</title>
        <authorList>
            <consortium name="The Broad Institute Genomics Platform"/>
            <consortium name="The Broad Institute Genome Sequencing Center for Infectious Disease"/>
            <person name="Wu L."/>
            <person name="Ma J."/>
        </authorList>
    </citation>
    <scope>NUCLEOTIDE SEQUENCE [LARGE SCALE GENOMIC DNA]</scope>
    <source>
        <strain evidence="10">JCM 15442</strain>
    </source>
</reference>
<dbReference type="Pfam" id="PF13091">
    <property type="entry name" value="PLDc_2"/>
    <property type="match status" value="1"/>
</dbReference>
<keyword evidence="5" id="KW-0442">Lipid degradation</keyword>
<feature type="region of interest" description="Disordered" evidence="7">
    <location>
        <begin position="484"/>
        <end position="507"/>
    </location>
</feature>
<evidence type="ECO:0000256" key="5">
    <source>
        <dbReference type="ARBA" id="ARBA00022963"/>
    </source>
</evidence>
<evidence type="ECO:0000313" key="10">
    <source>
        <dbReference type="Proteomes" id="UP000639973"/>
    </source>
</evidence>
<protein>
    <recommendedName>
        <fullName evidence="3">phospholipase D</fullName>
        <ecNumber evidence="3">3.1.4.4</ecNumber>
    </recommendedName>
</protein>
<comment type="caution">
    <text evidence="9">The sequence shown here is derived from an EMBL/GenBank/DDBJ whole genome shotgun (WGS) entry which is preliminary data.</text>
</comment>
<sequence>MPGCLPRLLLTLALACGGWGLGAALPLFLGPVWPAAPVNLLACDPPTDPLEHALWRVVTANGRPDTSCGNAFGGYLRTPRSVDTPLDAFEITAGQIVGARSEVLLTNMEWHAGPGHPGWSFAQAAATLYGRVRTDPAAYPQGMTVRVLLGGFPDLINPDGRTQPLALLGDLLRLGVPMQDDRVGWQLSLLNYRYLPHSHVKLHVIDGQDLTVAGYNYTNWHLPGTEPGGQDLHDLGLRMTGPVAQSGVAVFDDLWRHSLQLRCPAGVTRAEAEAQCQMTPPDPVTHPAAARRAVPTGNSRAFMLYRRPGDDAADRAHLALLGAAKRQLDLQQADFGPTPGCWGAYLNPQGCGPDSWPVYLSAVLQAIGRGVQVRLLTVDYGVGAPANRSGVTLLRQALRRRGLEDRFQARYTTFKMHAKALTVDRRVVVTGSMNFHFSAWGQLGLAEAALATNDPAAVAEQEARFERVWNTGSRAVPEEWWLKNVPPDPVPGPGAGTPDTVMPRPGP</sequence>
<evidence type="ECO:0000313" key="9">
    <source>
        <dbReference type="EMBL" id="GGL93788.1"/>
    </source>
</evidence>
<comment type="similarity">
    <text evidence="2">Belongs to the phospholipase D family.</text>
</comment>
<evidence type="ECO:0000256" key="2">
    <source>
        <dbReference type="ARBA" id="ARBA00008664"/>
    </source>
</evidence>
<evidence type="ECO:0000256" key="6">
    <source>
        <dbReference type="ARBA" id="ARBA00023098"/>
    </source>
</evidence>
<dbReference type="PANTHER" id="PTHR43856:SF1">
    <property type="entry name" value="MITOCHONDRIAL CARDIOLIPIN HYDROLASE"/>
    <property type="match status" value="1"/>
</dbReference>
<proteinExistence type="inferred from homology"/>
<organism evidence="9 10">
    <name type="scientific">Deinococcus aerolatus</name>
    <dbReference type="NCBI Taxonomy" id="522487"/>
    <lineage>
        <taxon>Bacteria</taxon>
        <taxon>Thermotogati</taxon>
        <taxon>Deinococcota</taxon>
        <taxon>Deinococci</taxon>
        <taxon>Deinococcales</taxon>
        <taxon>Deinococcaceae</taxon>
        <taxon>Deinococcus</taxon>
    </lineage>
</organism>
<evidence type="ECO:0000256" key="3">
    <source>
        <dbReference type="ARBA" id="ARBA00012027"/>
    </source>
</evidence>
<dbReference type="InterPro" id="IPR051406">
    <property type="entry name" value="PLD_domain"/>
</dbReference>
<dbReference type="PANTHER" id="PTHR43856">
    <property type="entry name" value="CARDIOLIPIN HYDROLASE"/>
    <property type="match status" value="1"/>
</dbReference>